<dbReference type="GO" id="GO:0005634">
    <property type="term" value="C:nucleus"/>
    <property type="evidence" value="ECO:0007669"/>
    <property type="project" value="UniProtKB-SubCell"/>
</dbReference>
<dbReference type="FunFam" id="3.40.50.10470:FF:000003">
    <property type="entry name" value="Methylthioribose-1-phosphate isomerase"/>
    <property type="match status" value="1"/>
</dbReference>
<keyword evidence="1 6" id="KW-0963">Cytoplasm</keyword>
<comment type="function">
    <text evidence="6">Catalyzes the interconversion of methylthioribose-1-phosphate (MTR-1-P) into methylthioribulose-1-phosphate (MTRu-1-P).</text>
</comment>
<dbReference type="NCBIfam" id="TIGR00524">
    <property type="entry name" value="eIF-2B_rel"/>
    <property type="match status" value="1"/>
</dbReference>
<evidence type="ECO:0000256" key="6">
    <source>
        <dbReference type="HAMAP-Rule" id="MF_03119"/>
    </source>
</evidence>
<dbReference type="InterPro" id="IPR042529">
    <property type="entry name" value="IF_2B-like_C"/>
</dbReference>
<dbReference type="HAMAP" id="MF_01678">
    <property type="entry name" value="Salvage_MtnA"/>
    <property type="match status" value="1"/>
</dbReference>
<organism evidence="7 8">
    <name type="scientific">Geosmithia morbida</name>
    <dbReference type="NCBI Taxonomy" id="1094350"/>
    <lineage>
        <taxon>Eukaryota</taxon>
        <taxon>Fungi</taxon>
        <taxon>Dikarya</taxon>
        <taxon>Ascomycota</taxon>
        <taxon>Pezizomycotina</taxon>
        <taxon>Sordariomycetes</taxon>
        <taxon>Hypocreomycetidae</taxon>
        <taxon>Hypocreales</taxon>
        <taxon>Bionectriaceae</taxon>
        <taxon>Geosmithia</taxon>
    </lineage>
</organism>
<comment type="similarity">
    <text evidence="6">Belongs to the eIF-2B alpha/beta/delta subunits family. MtnA subfamily.</text>
</comment>
<evidence type="ECO:0000256" key="2">
    <source>
        <dbReference type="ARBA" id="ARBA00022605"/>
    </source>
</evidence>
<dbReference type="Gene3D" id="3.40.50.10470">
    <property type="entry name" value="Translation initiation factor eif-2b, domain 2"/>
    <property type="match status" value="1"/>
</dbReference>
<dbReference type="InterPro" id="IPR027363">
    <property type="entry name" value="M1Pi_N"/>
</dbReference>
<dbReference type="GO" id="GO:0005737">
    <property type="term" value="C:cytoplasm"/>
    <property type="evidence" value="ECO:0007669"/>
    <property type="project" value="UniProtKB-SubCell"/>
</dbReference>
<keyword evidence="3 6" id="KW-0486">Methionine biosynthesis</keyword>
<comment type="caution">
    <text evidence="7">The sequence shown here is derived from an EMBL/GenBank/DDBJ whole genome shotgun (WGS) entry which is preliminary data.</text>
</comment>
<gene>
    <name evidence="6" type="primary">MRI1</name>
    <name evidence="7" type="ORF">GMORB2_0756</name>
</gene>
<feature type="active site" description="Proton donor" evidence="6">
    <location>
        <position position="252"/>
    </location>
</feature>
<dbReference type="InterPro" id="IPR000649">
    <property type="entry name" value="IF-2B-related"/>
</dbReference>
<keyword evidence="8" id="KW-1185">Reference proteome</keyword>
<dbReference type="NCBIfam" id="TIGR00512">
    <property type="entry name" value="salvage_mtnA"/>
    <property type="match status" value="1"/>
</dbReference>
<dbReference type="OrthoDB" id="2461at2759"/>
<dbReference type="PANTHER" id="PTHR43475:SF1">
    <property type="entry name" value="METHYLTHIORIBOSE-1-PHOSPHATE ISOMERASE"/>
    <property type="match status" value="1"/>
</dbReference>
<dbReference type="SUPFAM" id="SSF100950">
    <property type="entry name" value="NagB/RpiA/CoA transferase-like"/>
    <property type="match status" value="1"/>
</dbReference>
<comment type="catalytic activity">
    <reaction evidence="6">
        <text>5-(methylsulfanyl)-alpha-D-ribose 1-phosphate = 5-(methylsulfanyl)-D-ribulose 1-phosphate</text>
        <dbReference type="Rhea" id="RHEA:19989"/>
        <dbReference type="ChEBI" id="CHEBI:58533"/>
        <dbReference type="ChEBI" id="CHEBI:58548"/>
        <dbReference type="EC" id="5.3.1.23"/>
    </reaction>
</comment>
<dbReference type="InterPro" id="IPR005251">
    <property type="entry name" value="IF-M1Pi"/>
</dbReference>
<dbReference type="AlphaFoldDB" id="A0A9P4Z4C2"/>
<comment type="subcellular location">
    <subcellularLocation>
        <location evidence="6">Cytoplasm</location>
    </subcellularLocation>
    <subcellularLocation>
        <location evidence="6">Nucleus</location>
    </subcellularLocation>
</comment>
<dbReference type="InterPro" id="IPR011559">
    <property type="entry name" value="Initiation_fac_2B_a/b/d"/>
</dbReference>
<dbReference type="Pfam" id="PF01008">
    <property type="entry name" value="IF-2B"/>
    <property type="match status" value="1"/>
</dbReference>
<dbReference type="EC" id="5.3.1.23" evidence="6"/>
<dbReference type="PANTHER" id="PTHR43475">
    <property type="entry name" value="METHYLTHIORIBOSE-1-PHOSPHATE ISOMERASE"/>
    <property type="match status" value="1"/>
</dbReference>
<dbReference type="GO" id="GO:0046523">
    <property type="term" value="F:S-methyl-5-thioribose-1-phosphate isomerase activity"/>
    <property type="evidence" value="ECO:0007669"/>
    <property type="project" value="UniProtKB-UniRule"/>
</dbReference>
<dbReference type="FunFam" id="1.20.120.420:FF:000003">
    <property type="entry name" value="Methylthioribose-1-phosphate isomerase"/>
    <property type="match status" value="1"/>
</dbReference>
<keyword evidence="2 6" id="KW-0028">Amino-acid biosynthesis</keyword>
<keyword evidence="5 6" id="KW-0539">Nucleus</keyword>
<dbReference type="GO" id="GO:0019509">
    <property type="term" value="P:L-methionine salvage from methylthioadenosine"/>
    <property type="evidence" value="ECO:0007669"/>
    <property type="project" value="UniProtKB-UniRule"/>
</dbReference>
<dbReference type="NCBIfam" id="NF004326">
    <property type="entry name" value="PRK05720.1"/>
    <property type="match status" value="1"/>
</dbReference>
<evidence type="ECO:0000256" key="4">
    <source>
        <dbReference type="ARBA" id="ARBA00023235"/>
    </source>
</evidence>
<name>A0A9P4Z4C2_9HYPO</name>
<dbReference type="InterPro" id="IPR037171">
    <property type="entry name" value="NagB/RpiA_transferase-like"/>
</dbReference>
<evidence type="ECO:0000313" key="7">
    <source>
        <dbReference type="EMBL" id="KAF4127018.1"/>
    </source>
</evidence>
<reference evidence="7" key="1">
    <citation type="submission" date="2020-03" db="EMBL/GenBank/DDBJ databases">
        <title>Site-based positive gene gene selection in Geosmithia morbida across the United States reveals a broad range of putative effectors and factors for local host and environmental adapation.</title>
        <authorList>
            <person name="Onufrak A."/>
            <person name="Murdoch R.W."/>
            <person name="Gazis R."/>
            <person name="Huff M."/>
            <person name="Staton M."/>
            <person name="Klingeman W."/>
            <person name="Hadziabdic D."/>
        </authorList>
    </citation>
    <scope>NUCLEOTIDE SEQUENCE</scope>
    <source>
        <strain evidence="7">1262</strain>
    </source>
</reference>
<accession>A0A9P4Z4C2</accession>
<dbReference type="Proteomes" id="UP000749293">
    <property type="component" value="Unassembled WGS sequence"/>
</dbReference>
<dbReference type="Gene3D" id="1.20.120.420">
    <property type="entry name" value="translation initiation factor eif-2b, domain 1"/>
    <property type="match status" value="1"/>
</dbReference>
<comment type="pathway">
    <text evidence="6">Amino-acid biosynthesis; L-methionine biosynthesis via salvage pathway; L-methionine from S-methyl-5-thio-alpha-D-ribose 1-phosphate: step 1/6.</text>
</comment>
<keyword evidence="4 6" id="KW-0413">Isomerase</keyword>
<proteinExistence type="inferred from homology"/>
<evidence type="ECO:0000256" key="3">
    <source>
        <dbReference type="ARBA" id="ARBA00023167"/>
    </source>
</evidence>
<evidence type="ECO:0000256" key="1">
    <source>
        <dbReference type="ARBA" id="ARBA00022490"/>
    </source>
</evidence>
<protein>
    <recommendedName>
        <fullName evidence="6">Methylthioribose-1-phosphate isomerase</fullName>
        <shortName evidence="6">M1Pi</shortName>
        <shortName evidence="6">MTR-1-P isomerase</shortName>
        <ecNumber evidence="6">5.3.1.23</ecNumber>
    </recommendedName>
    <alternativeName>
        <fullName evidence="6">S-methyl-5-thioribose-1-phosphate isomerase</fullName>
    </alternativeName>
    <alternativeName>
        <fullName evidence="6">Translation initiation factor eIF-2B subunit alpha/beta/delta-like protein</fullName>
    </alternativeName>
</protein>
<dbReference type="EMBL" id="JAANYQ010000001">
    <property type="protein sequence ID" value="KAF4127018.1"/>
    <property type="molecule type" value="Genomic_DNA"/>
</dbReference>
<sequence>MSTLQAVKYTRGKLEVLDQLRLPHEFHYDAISNRTEAFDSIASMRVRGAPAIAIVASLGLAVELHTAGVPADSVEDTVSHINSALDYLKTSRPTAVDLTNAINQLKERIREPGNKDKAAVITAFIEEAEAIFAKDLQTNISIGTSGVEWLRAKAGASKETPVSVLTHCNTGSLATSGHGTALGIIRSLHENGILRHAYCTETRPYNQGSRLTAFELVFEGIPSTLITDSMAAALFRTKKTEANIVAVIVGADRVVRNGDTANKIGTYQLAVLARHHGIKFLVAAPTTSIDLETTTGDGIRIEERKKEELTQITGAVIRTDGSVDENSKVRIATADQRVDVWNPAFDVTPADLIDAVITEKGAVEKDSDGKFDFSHIMSERWAKVIGK</sequence>
<evidence type="ECO:0000313" key="8">
    <source>
        <dbReference type="Proteomes" id="UP000749293"/>
    </source>
</evidence>
<feature type="site" description="Transition state stabilizer" evidence="6">
    <location>
        <position position="168"/>
    </location>
</feature>
<evidence type="ECO:0000256" key="5">
    <source>
        <dbReference type="ARBA" id="ARBA00023242"/>
    </source>
</evidence>